<feature type="coiled-coil region" evidence="4">
    <location>
        <begin position="391"/>
        <end position="418"/>
    </location>
</feature>
<protein>
    <recommendedName>
        <fullName evidence="7">NUA/TPR/MLP1-2-like domain-containing protein</fullName>
    </recommendedName>
</protein>
<feature type="region of interest" description="Disordered" evidence="5">
    <location>
        <begin position="1382"/>
        <end position="1409"/>
    </location>
</feature>
<evidence type="ECO:0000256" key="1">
    <source>
        <dbReference type="ARBA" id="ARBA00004123"/>
    </source>
</evidence>
<dbReference type="EMBL" id="JARTCD010000098">
    <property type="protein sequence ID" value="KAJ8652651.1"/>
    <property type="molecule type" value="Genomic_DNA"/>
</dbReference>
<evidence type="ECO:0000256" key="4">
    <source>
        <dbReference type="SAM" id="Coils"/>
    </source>
</evidence>
<feature type="coiled-coil region" evidence="4">
    <location>
        <begin position="1135"/>
        <end position="1162"/>
    </location>
</feature>
<dbReference type="Pfam" id="PF25785">
    <property type="entry name" value="TPR"/>
    <property type="match status" value="1"/>
</dbReference>
<dbReference type="Proteomes" id="UP001234581">
    <property type="component" value="Unassembled WGS sequence"/>
</dbReference>
<feature type="chain" id="PRO_5042010060" description="NUA/TPR/MLP1-2-like domain-containing protein" evidence="6">
    <location>
        <begin position="27"/>
        <end position="1466"/>
    </location>
</feature>
<dbReference type="GO" id="GO:0005643">
    <property type="term" value="C:nuclear pore"/>
    <property type="evidence" value="ECO:0007669"/>
    <property type="project" value="TreeGrafter"/>
</dbReference>
<dbReference type="GeneID" id="83219128"/>
<feature type="coiled-coil region" evidence="4">
    <location>
        <begin position="498"/>
        <end position="539"/>
    </location>
</feature>
<evidence type="ECO:0000256" key="5">
    <source>
        <dbReference type="SAM" id="MobiDB-lite"/>
    </source>
</evidence>
<feature type="coiled-coil region" evidence="4">
    <location>
        <begin position="1258"/>
        <end position="1306"/>
    </location>
</feature>
<dbReference type="RefSeq" id="XP_058337565.1">
    <property type="nucleotide sequence ID" value="XM_058491692.1"/>
</dbReference>
<evidence type="ECO:0000256" key="6">
    <source>
        <dbReference type="SAM" id="SignalP"/>
    </source>
</evidence>
<evidence type="ECO:0000313" key="9">
    <source>
        <dbReference type="Proteomes" id="UP001234581"/>
    </source>
</evidence>
<dbReference type="InterPro" id="IPR057974">
    <property type="entry name" value="NUA/TPR/MLP1-2-like_dom"/>
</dbReference>
<organism evidence="8 9">
    <name type="scientific">Lichtheimia ornata</name>
    <dbReference type="NCBI Taxonomy" id="688661"/>
    <lineage>
        <taxon>Eukaryota</taxon>
        <taxon>Fungi</taxon>
        <taxon>Fungi incertae sedis</taxon>
        <taxon>Mucoromycota</taxon>
        <taxon>Mucoromycotina</taxon>
        <taxon>Mucoromycetes</taxon>
        <taxon>Mucorales</taxon>
        <taxon>Lichtheimiaceae</taxon>
        <taxon>Lichtheimia</taxon>
    </lineage>
</organism>
<feature type="compositionally biased region" description="Polar residues" evidence="5">
    <location>
        <begin position="844"/>
        <end position="857"/>
    </location>
</feature>
<evidence type="ECO:0000256" key="3">
    <source>
        <dbReference type="ARBA" id="ARBA00023242"/>
    </source>
</evidence>
<dbReference type="Gene3D" id="6.10.250.3110">
    <property type="match status" value="1"/>
</dbReference>
<feature type="region of interest" description="Disordered" evidence="5">
    <location>
        <begin position="840"/>
        <end position="860"/>
    </location>
</feature>
<accession>A0AAD7UT56</accession>
<keyword evidence="2 4" id="KW-0175">Coiled coil</keyword>
<name>A0AAD7UT56_9FUNG</name>
<dbReference type="PANTHER" id="PTHR18898:SF2">
    <property type="entry name" value="NUCLEOPROTEIN TPR"/>
    <property type="match status" value="1"/>
</dbReference>
<gene>
    <name evidence="8" type="ORF">O0I10_011729</name>
</gene>
<evidence type="ECO:0000256" key="2">
    <source>
        <dbReference type="ARBA" id="ARBA00023054"/>
    </source>
</evidence>
<dbReference type="PANTHER" id="PTHR18898">
    <property type="entry name" value="NUCLEOPROTEIN TPR-RELATED"/>
    <property type="match status" value="1"/>
</dbReference>
<dbReference type="GO" id="GO:0006406">
    <property type="term" value="P:mRNA export from nucleus"/>
    <property type="evidence" value="ECO:0007669"/>
    <property type="project" value="TreeGrafter"/>
</dbReference>
<feature type="signal peptide" evidence="6">
    <location>
        <begin position="1"/>
        <end position="26"/>
    </location>
</feature>
<feature type="coiled-coil region" evidence="4">
    <location>
        <begin position="68"/>
        <end position="327"/>
    </location>
</feature>
<feature type="region of interest" description="Disordered" evidence="5">
    <location>
        <begin position="1422"/>
        <end position="1466"/>
    </location>
</feature>
<evidence type="ECO:0000313" key="8">
    <source>
        <dbReference type="EMBL" id="KAJ8652651.1"/>
    </source>
</evidence>
<dbReference type="GO" id="GO:0017056">
    <property type="term" value="F:structural constituent of nuclear pore"/>
    <property type="evidence" value="ECO:0007669"/>
    <property type="project" value="TreeGrafter"/>
</dbReference>
<keyword evidence="3" id="KW-0539">Nucleus</keyword>
<feature type="coiled-coil region" evidence="4">
    <location>
        <begin position="1187"/>
        <end position="1228"/>
    </location>
</feature>
<comment type="caution">
    <text evidence="8">The sequence shown here is derived from an EMBL/GenBank/DDBJ whole genome shotgun (WGS) entry which is preliminary data.</text>
</comment>
<feature type="coiled-coil region" evidence="4">
    <location>
        <begin position="591"/>
        <end position="706"/>
    </location>
</feature>
<proteinExistence type="predicted"/>
<evidence type="ECO:0000259" key="7">
    <source>
        <dbReference type="Pfam" id="PF25785"/>
    </source>
</evidence>
<keyword evidence="6" id="KW-0732">Signal</keyword>
<reference evidence="8 9" key="1">
    <citation type="submission" date="2023-03" db="EMBL/GenBank/DDBJ databases">
        <title>Genome sequence of Lichtheimia ornata CBS 291.66.</title>
        <authorList>
            <person name="Mohabir J.T."/>
            <person name="Shea T.P."/>
            <person name="Kurbessoian T."/>
            <person name="Berby B."/>
            <person name="Fontaine J."/>
            <person name="Livny J."/>
            <person name="Gnirke A."/>
            <person name="Stajich J.E."/>
            <person name="Cuomo C.A."/>
        </authorList>
    </citation>
    <scope>NUCLEOTIDE SEQUENCE [LARGE SCALE GENOMIC DNA]</scope>
    <source>
        <strain evidence="8">CBS 291.66</strain>
    </source>
</reference>
<keyword evidence="9" id="KW-1185">Reference proteome</keyword>
<sequence>MLIHQAGHVSLSAGFIVLLSSQMSPADFNPPPASSGQRAISLSAPMSTLSDAIESSKSLTYEVLLADYEALQTAHAKKTNDEERLKNELELAQSELRAVKNASQDTKKLHDEACLQVEELQGDNRSLLARVASLREQLLAHRDRNKSLYGYHSKFKKEIAELSLQNQDMKREALKQQSYNELLKNREQQLVNQLEELRAEMHRYKNEHWDIVNTQQQQYQRLLQEKTTIEQERDDLRVNHANLSSQLGESQMQNEMMMRQLETTQDERDRLKKHVEDTKSTFQSSIRSLEQQREMELKDLEKARDALKEQQTAEKAILEENQSLKAELIQCRKRLLPLSGDDASSPQDQQQLLDELIQLRKEHTKLSFETKSLQGDNQRWVEAYDKISQDYNDVSSNNERLRGELSALREQLRQTGESDAHLAQEVEWLKSQLNEVAQQKETLDISLRNATYQLKYLLRDAQSRNQYLPPGFDDSSSITDYTSTTPSVSHERTVFHDVDELFKKNQELLLDVTRLRKELERLSTESDRIKNEHQQLAINYQHDTQQASSKITELEGHAHNLQSSLDKAIKDNHLYKQMIQDHLRDPHHANHIDADALLHDYKEKLEEYEREREEQNHAMEAEIATLKEELKQNRQSVITATSDRQQAEVREKGLMKTCGQLKEALNSSQLELVQQKQQVNVLTQQLNDQQKTLKEIHAEYLSAKEESAQKNLELANINTQLAYVQQLHQKRENDYTVLQENHNQLQSLYRELQLQQDDSHDTQLEHMESLRTQTERQRREISSLKEELRLAEEELRTMTNVHMEREKSTIENLRNELKRLKLQYEETQAELMQLRAKMADQETMEPTTRPPSSSSAGNEDDIQVLRERTHDYEQRYIHINDRIVKMKADYDALLDDLRGKLHDAKMDAQQRESKLKESEAVIEENEMLKQSQFEAEQRWTKELEEMKTQVESLQSDKQTLEVELASLRNKMELAERQYQTLQSDYERERAAHLKDTKTIESLQVQVRTLNGSLSEARVIIFKTEGRLRKLELQWTSEKEEWAKMEVSLRSELDTSRHQLLKITQLHDQLLATITKETGHHGGSALSDLSNKAVTELRSSMDGIVQENDRLYAQYKQALVTSEEHQKQLQVVVAKLELTEAQVHQLQKTNLELEEKYAATMANATSTLDATTATTSQYVIPASLEKKLSEAESAKHDLEKQLVTAKEELAKASDRIQSLEKQINESIATTDLLAKAKQEWNIRTSQILNKYNKADPTEVQMLKDEQAKLQSQILNMEQEKTISANKIAELEAKVKNADETAIKYQRAAAGFKRRWESAQADLKKLEGDKSSDAPEKQAMEEKLKKLTQESEQLQRSNTKLNKDLTDLRAKHKSLMERAKKEIAEKKKASEELEKAQNEMQEIKKQMDEAKTQVENVQKQLELEQGRSKVMQSMSNKKIAKLQDELDALAPHKRAREDDNVEQPAAKR</sequence>
<feature type="domain" description="NUA/TPR/MLP1-2-like" evidence="7">
    <location>
        <begin position="428"/>
        <end position="521"/>
    </location>
</feature>
<comment type="subcellular location">
    <subcellularLocation>
        <location evidence="1">Nucleus</location>
    </subcellularLocation>
</comment>
<feature type="coiled-coil region" evidence="4">
    <location>
        <begin position="894"/>
        <end position="991"/>
    </location>
</feature>